<evidence type="ECO:0000313" key="2">
    <source>
        <dbReference type="EMBL" id="MBS9523619.1"/>
    </source>
</evidence>
<dbReference type="EMBL" id="JAHCMY010000002">
    <property type="protein sequence ID" value="MBS9523619.1"/>
    <property type="molecule type" value="Genomic_DNA"/>
</dbReference>
<name>A0AAP2CHC9_9BACT</name>
<keyword evidence="1" id="KW-0732">Signal</keyword>
<dbReference type="PROSITE" id="PS51257">
    <property type="entry name" value="PROKAR_LIPOPROTEIN"/>
    <property type="match status" value="1"/>
</dbReference>
<feature type="chain" id="PRO_5042999268" evidence="1">
    <location>
        <begin position="25"/>
        <end position="263"/>
    </location>
</feature>
<reference evidence="2 3" key="1">
    <citation type="submission" date="2021-05" db="EMBL/GenBank/DDBJ databases">
        <authorList>
            <person name="Zhang Z.D."/>
            <person name="Osman G."/>
        </authorList>
    </citation>
    <scope>NUCLEOTIDE SEQUENCE [LARGE SCALE GENOMIC DNA]</scope>
    <source>
        <strain evidence="2 3">KCTC 32217</strain>
    </source>
</reference>
<proteinExistence type="predicted"/>
<feature type="signal peptide" evidence="1">
    <location>
        <begin position="1"/>
        <end position="24"/>
    </location>
</feature>
<protein>
    <submittedName>
        <fullName evidence="2">Uncharacterized protein</fullName>
    </submittedName>
</protein>
<evidence type="ECO:0000313" key="3">
    <source>
        <dbReference type="Proteomes" id="UP001319104"/>
    </source>
</evidence>
<dbReference type="RefSeq" id="WP_213944505.1">
    <property type="nucleotide sequence ID" value="NZ_JAHCMY010000002.1"/>
</dbReference>
<evidence type="ECO:0000256" key="1">
    <source>
        <dbReference type="SAM" id="SignalP"/>
    </source>
</evidence>
<keyword evidence="3" id="KW-1185">Reference proteome</keyword>
<dbReference type="AlphaFoldDB" id="A0AAP2CHC9"/>
<accession>A0AAP2CHC9</accession>
<gene>
    <name evidence="2" type="ORF">KI659_06265</name>
</gene>
<comment type="caution">
    <text evidence="2">The sequence shown here is derived from an EMBL/GenBank/DDBJ whole genome shotgun (WGS) entry which is preliminary data.</text>
</comment>
<sequence length="263" mass="28429">MIKNNLIRLQKGFLALMSVSLLFACSQVDSFEAEDMSVLRSSAIVQEACFEGNVSSAVTFSGAYQNKQTVSLNVSNDTEFVYLDFTSSTAILYINGERVNKKNGAHAMKVTHEEFASMKTFEVRRTGEGHGACAPGNCLVLDASAYQIVMPCDDNGCEDSLTVERNGDVFTFTLIPSETEENGRITMTLAQSVAYKSMDGKAWSSRNGGNAIEWNGALTACEPITFELELIGDCGANLATTFNVKGDGNLLNQAGRSVIKTCE</sequence>
<organism evidence="2 3">
    <name type="scientific">Litoribacter ruber</name>
    <dbReference type="NCBI Taxonomy" id="702568"/>
    <lineage>
        <taxon>Bacteria</taxon>
        <taxon>Pseudomonadati</taxon>
        <taxon>Bacteroidota</taxon>
        <taxon>Cytophagia</taxon>
        <taxon>Cytophagales</taxon>
        <taxon>Cyclobacteriaceae</taxon>
        <taxon>Litoribacter</taxon>
    </lineage>
</organism>
<dbReference type="Proteomes" id="UP001319104">
    <property type="component" value="Unassembled WGS sequence"/>
</dbReference>